<proteinExistence type="predicted"/>
<gene>
    <name evidence="1" type="ORF">C0197_06100</name>
</gene>
<dbReference type="Proteomes" id="UP000235731">
    <property type="component" value="Unassembled WGS sequence"/>
</dbReference>
<dbReference type="EMBL" id="PNIE01000092">
    <property type="protein sequence ID" value="PMP61193.1"/>
    <property type="molecule type" value="Genomic_DNA"/>
</dbReference>
<dbReference type="AlphaFoldDB" id="A0A2N7PI75"/>
<reference evidence="1 2" key="1">
    <citation type="submission" date="2018-01" db="EMBL/GenBank/DDBJ databases">
        <title>Metagenomic assembled genomes from two thermal pools in the Uzon Caldera, Kamchatka, Russia.</title>
        <authorList>
            <person name="Wilkins L."/>
            <person name="Ettinger C."/>
        </authorList>
    </citation>
    <scope>NUCLEOTIDE SEQUENCE [LARGE SCALE GENOMIC DNA]</scope>
    <source>
        <strain evidence="1">ZAV-15</strain>
    </source>
</reference>
<feature type="non-terminal residue" evidence="1">
    <location>
        <position position="1"/>
    </location>
</feature>
<accession>A0A2N7PI75</accession>
<evidence type="ECO:0000313" key="1">
    <source>
        <dbReference type="EMBL" id="PMP61193.1"/>
    </source>
</evidence>
<evidence type="ECO:0000313" key="2">
    <source>
        <dbReference type="Proteomes" id="UP000235731"/>
    </source>
</evidence>
<name>A0A2N7PI75_9BACT</name>
<comment type="caution">
    <text evidence="1">The sequence shown here is derived from an EMBL/GenBank/DDBJ whole genome shotgun (WGS) entry which is preliminary data.</text>
</comment>
<organism evidence="1 2">
    <name type="scientific">Caldimicrobium thiodismutans</name>
    <dbReference type="NCBI Taxonomy" id="1653476"/>
    <lineage>
        <taxon>Bacteria</taxon>
        <taxon>Pseudomonadati</taxon>
        <taxon>Thermodesulfobacteriota</taxon>
        <taxon>Thermodesulfobacteria</taxon>
        <taxon>Thermodesulfobacteriales</taxon>
        <taxon>Thermodesulfobacteriaceae</taxon>
        <taxon>Caldimicrobium</taxon>
    </lineage>
</organism>
<protein>
    <submittedName>
        <fullName evidence="1">Uncharacterized protein</fullName>
    </submittedName>
</protein>
<sequence length="72" mass="8081">IRSRIAPFLKRCLCPINSSIVLGLNLSARFAITKLKNLFCKNSTPFFKLFLPTKKGYLLFKIAGDSSAFIKV</sequence>